<dbReference type="AlphaFoldDB" id="A0A161W239"/>
<evidence type="ECO:0000313" key="2">
    <source>
        <dbReference type="Proteomes" id="UP000076603"/>
    </source>
</evidence>
<name>A0A161W239_9CLOT</name>
<evidence type="ECO:0000313" key="1">
    <source>
        <dbReference type="EMBL" id="KZL89230.1"/>
    </source>
</evidence>
<organism evidence="1 2">
    <name type="scientific">Clostridium magnum DSM 2767</name>
    <dbReference type="NCBI Taxonomy" id="1121326"/>
    <lineage>
        <taxon>Bacteria</taxon>
        <taxon>Bacillati</taxon>
        <taxon>Bacillota</taxon>
        <taxon>Clostridia</taxon>
        <taxon>Eubacteriales</taxon>
        <taxon>Clostridiaceae</taxon>
        <taxon>Clostridium</taxon>
    </lineage>
</organism>
<gene>
    <name evidence="1" type="ORF">CLMAG_54480</name>
</gene>
<dbReference type="Proteomes" id="UP000076603">
    <property type="component" value="Unassembled WGS sequence"/>
</dbReference>
<dbReference type="EMBL" id="LWAE01000010">
    <property type="protein sequence ID" value="KZL89230.1"/>
    <property type="molecule type" value="Genomic_DNA"/>
</dbReference>
<protein>
    <submittedName>
        <fullName evidence="1">Uncharacterized protein</fullName>
    </submittedName>
</protein>
<dbReference type="STRING" id="1121326.CLMAG_54480"/>
<reference evidence="1 2" key="1">
    <citation type="submission" date="2016-04" db="EMBL/GenBank/DDBJ databases">
        <title>Genome sequence of Clostridium magnum DSM 2767.</title>
        <authorList>
            <person name="Poehlein A."/>
            <person name="Uhlig R."/>
            <person name="Fischer R."/>
            <person name="Bahl H."/>
            <person name="Daniel R."/>
        </authorList>
    </citation>
    <scope>NUCLEOTIDE SEQUENCE [LARGE SCALE GENOMIC DNA]</scope>
    <source>
        <strain evidence="1 2">DSM 2767</strain>
    </source>
</reference>
<sequence length="61" mass="7023">MKEVICINCKKKLSELDENKKLLIYENGVETRQPTYSHGLFEFVFCCPCCHKISKANVAVE</sequence>
<dbReference type="PATRIC" id="fig|1121326.3.peg.5517"/>
<dbReference type="RefSeq" id="WP_066629769.1">
    <property type="nucleotide sequence ID" value="NZ_FQXL01000058.1"/>
</dbReference>
<proteinExistence type="predicted"/>
<keyword evidence="2" id="KW-1185">Reference proteome</keyword>
<accession>A0A161W239</accession>
<comment type="caution">
    <text evidence="1">The sequence shown here is derived from an EMBL/GenBank/DDBJ whole genome shotgun (WGS) entry which is preliminary data.</text>
</comment>